<feature type="chain" id="PRO_5047366288" evidence="1">
    <location>
        <begin position="24"/>
        <end position="493"/>
    </location>
</feature>
<reference evidence="2 3" key="1">
    <citation type="submission" date="2020-09" db="EMBL/GenBank/DDBJ databases">
        <title>Genome sequences of type strains of Chitinophaga qingshengii and Chitinophaga varians.</title>
        <authorList>
            <person name="Kittiwongwattana C."/>
        </authorList>
    </citation>
    <scope>NUCLEOTIDE SEQUENCE [LARGE SCALE GENOMIC DNA]</scope>
    <source>
        <strain evidence="2 3">JCM 30026</strain>
    </source>
</reference>
<gene>
    <name evidence="2" type="ORF">ICL07_23875</name>
</gene>
<comment type="caution">
    <text evidence="2">The sequence shown here is derived from an EMBL/GenBank/DDBJ whole genome shotgun (WGS) entry which is preliminary data.</text>
</comment>
<evidence type="ECO:0000313" key="2">
    <source>
        <dbReference type="EMBL" id="MBC9933451.1"/>
    </source>
</evidence>
<keyword evidence="3" id="KW-1185">Reference proteome</keyword>
<accession>A0ABR7TSJ5</accession>
<sequence length="493" mass="55384">MRRLATVLILVPAMAFFSCNNSSSTGEVPLADSVKTVSFDFKEWLKHLKPVEPPVNTYDLENIDSTLGPFAQSGFHSVSAGIVSRHKNYVAIAAQCIFKKDNYDNTVLLLVYSPDGKEIARQEIGSDKDETKNNETNSMHKWPEFLNDTTFWVKETWYTQKKGDDVGDSKARMKQFRIDYTGKITAVPQETVTFDAYASRFKPLTIPFTITYPNVAGLKPVSLQTPFLDFSEWIYFEKVDPYHYGKIDLPGKGTYLLYATGQLNGGESVMDSTVQLVYHSPDGKESSSIRLNGYSGSEGYYTASKNASIAADGTIRVIEESNDNGGTGEELYFGNTMEDEVTYTPKEGGKLKRQLVKKNFITEELSVNDLKELLANRRSNYAANTEPKTEIDQSLYSIQRNDIVLVRMHVYDNGAEQLVELYTIKPDLKVLDRYVLLNTLKSMPYDKVKAADDVALEGEHYKADNLQILNGPAIVTLKDKVLQITPEGKFQVQ</sequence>
<dbReference type="Proteomes" id="UP000659124">
    <property type="component" value="Unassembled WGS sequence"/>
</dbReference>
<name>A0ABR7TSJ5_9BACT</name>
<dbReference type="PROSITE" id="PS51257">
    <property type="entry name" value="PROKAR_LIPOPROTEIN"/>
    <property type="match status" value="1"/>
</dbReference>
<keyword evidence="1" id="KW-0732">Signal</keyword>
<evidence type="ECO:0000313" key="3">
    <source>
        <dbReference type="Proteomes" id="UP000659124"/>
    </source>
</evidence>
<proteinExistence type="predicted"/>
<feature type="signal peptide" evidence="1">
    <location>
        <begin position="1"/>
        <end position="23"/>
    </location>
</feature>
<dbReference type="EMBL" id="JACVFC010000003">
    <property type="protein sequence ID" value="MBC9933451.1"/>
    <property type="molecule type" value="Genomic_DNA"/>
</dbReference>
<dbReference type="RefSeq" id="WP_188090550.1">
    <property type="nucleotide sequence ID" value="NZ_JACVFC010000003.1"/>
</dbReference>
<protein>
    <submittedName>
        <fullName evidence="2">Uncharacterized protein</fullName>
    </submittedName>
</protein>
<organism evidence="2 3">
    <name type="scientific">Chitinophaga qingshengii</name>
    <dbReference type="NCBI Taxonomy" id="1569794"/>
    <lineage>
        <taxon>Bacteria</taxon>
        <taxon>Pseudomonadati</taxon>
        <taxon>Bacteroidota</taxon>
        <taxon>Chitinophagia</taxon>
        <taxon>Chitinophagales</taxon>
        <taxon>Chitinophagaceae</taxon>
        <taxon>Chitinophaga</taxon>
    </lineage>
</organism>
<evidence type="ECO:0000256" key="1">
    <source>
        <dbReference type="SAM" id="SignalP"/>
    </source>
</evidence>